<evidence type="ECO:0000256" key="4">
    <source>
        <dbReference type="ARBA" id="ARBA00022475"/>
    </source>
</evidence>
<dbReference type="GO" id="GO:0005886">
    <property type="term" value="C:plasma membrane"/>
    <property type="evidence" value="ECO:0007669"/>
    <property type="project" value="UniProtKB-SubCell"/>
</dbReference>
<comment type="function">
    <text evidence="9">Converts cobyric acid to cobinamide by the addition of aminopropanol on the F carboxylic group.</text>
</comment>
<dbReference type="UniPathway" id="UPA00148"/>
<comment type="similarity">
    <text evidence="3 9">Belongs to the CobD/CbiB family.</text>
</comment>
<evidence type="ECO:0000256" key="9">
    <source>
        <dbReference type="HAMAP-Rule" id="MF_00024"/>
    </source>
</evidence>
<dbReference type="PANTHER" id="PTHR34308">
    <property type="entry name" value="COBALAMIN BIOSYNTHESIS PROTEIN CBIB"/>
    <property type="match status" value="1"/>
</dbReference>
<evidence type="ECO:0000256" key="2">
    <source>
        <dbReference type="ARBA" id="ARBA00004953"/>
    </source>
</evidence>
<evidence type="ECO:0000256" key="6">
    <source>
        <dbReference type="ARBA" id="ARBA00022692"/>
    </source>
</evidence>
<organism evidence="10 11">
    <name type="scientific">Chitinimonas arctica</name>
    <dbReference type="NCBI Taxonomy" id="2594795"/>
    <lineage>
        <taxon>Bacteria</taxon>
        <taxon>Pseudomonadati</taxon>
        <taxon>Pseudomonadota</taxon>
        <taxon>Betaproteobacteria</taxon>
        <taxon>Neisseriales</taxon>
        <taxon>Chitinibacteraceae</taxon>
        <taxon>Chitinimonas</taxon>
    </lineage>
</organism>
<evidence type="ECO:0000256" key="7">
    <source>
        <dbReference type="ARBA" id="ARBA00022989"/>
    </source>
</evidence>
<feature type="transmembrane region" description="Helical" evidence="9">
    <location>
        <begin position="71"/>
        <end position="89"/>
    </location>
</feature>
<keyword evidence="11" id="KW-1185">Reference proteome</keyword>
<protein>
    <recommendedName>
        <fullName evidence="9">Cobalamin biosynthesis protein CobD</fullName>
    </recommendedName>
</protein>
<keyword evidence="5 9" id="KW-0169">Cobalamin biosynthesis</keyword>
<dbReference type="NCBIfam" id="NF005792">
    <property type="entry name" value="PRK07630.1"/>
    <property type="match status" value="1"/>
</dbReference>
<feature type="transmembrane region" description="Helical" evidence="9">
    <location>
        <begin position="44"/>
        <end position="66"/>
    </location>
</feature>
<evidence type="ECO:0000256" key="5">
    <source>
        <dbReference type="ARBA" id="ARBA00022573"/>
    </source>
</evidence>
<name>A0A516SHI1_9NEIS</name>
<feature type="transmembrane region" description="Helical" evidence="9">
    <location>
        <begin position="153"/>
        <end position="175"/>
    </location>
</feature>
<sequence>MTWLALVLALLLEQFRPIGRGNLFYGGYRGFADAVERNFNAGEYQHGVVGWTLAVATPTAIVLLIWGGLFLVHWAAAWLFGLAVLYVTMGFRQFSPAFTGVADALKEDKLDTARSLLGGWTREPASELLETEVARVAIEQGLIDAYRHVFGPMFWFIVLGPAGAVAYRATTILQLKWGARDRRRGERFGNFADKAANLIDWLPIRATAISFAIVGDFEDAAYCWRQQAERWTSEAYGILLAAGAGAIGVRLGMPLHQEHTVRFRPELGMGEEADANMLASAVGLVWRTLLFWLMVILLVTLAGHFGRFTG</sequence>
<dbReference type="GO" id="GO:0048472">
    <property type="term" value="F:threonine-phosphate decarboxylase activity"/>
    <property type="evidence" value="ECO:0007669"/>
    <property type="project" value="InterPro"/>
</dbReference>
<comment type="subcellular location">
    <subcellularLocation>
        <location evidence="1 9">Cell membrane</location>
        <topology evidence="1 9">Multi-pass membrane protein</topology>
    </subcellularLocation>
</comment>
<dbReference type="Pfam" id="PF03186">
    <property type="entry name" value="CobD_Cbib"/>
    <property type="match status" value="1"/>
</dbReference>
<dbReference type="InterPro" id="IPR004485">
    <property type="entry name" value="Cobalamin_biosynth_CobD/CbiB"/>
</dbReference>
<feature type="transmembrane region" description="Helical" evidence="9">
    <location>
        <begin position="284"/>
        <end position="305"/>
    </location>
</feature>
<dbReference type="RefSeq" id="WP_144279014.1">
    <property type="nucleotide sequence ID" value="NZ_CP041730.1"/>
</dbReference>
<evidence type="ECO:0000256" key="8">
    <source>
        <dbReference type="ARBA" id="ARBA00023136"/>
    </source>
</evidence>
<gene>
    <name evidence="9" type="primary">cobD</name>
    <name evidence="10" type="ORF">FNU76_15385</name>
</gene>
<accession>A0A516SHI1</accession>
<evidence type="ECO:0000313" key="11">
    <source>
        <dbReference type="Proteomes" id="UP000317550"/>
    </source>
</evidence>
<evidence type="ECO:0000256" key="1">
    <source>
        <dbReference type="ARBA" id="ARBA00004651"/>
    </source>
</evidence>
<reference evidence="11" key="1">
    <citation type="submission" date="2019-07" db="EMBL/GenBank/DDBJ databases">
        <title>Chitinimonas sp. nov., isolated from Ny-Alesund, arctica soil.</title>
        <authorList>
            <person name="Xu Q."/>
            <person name="Peng F."/>
        </authorList>
    </citation>
    <scope>NUCLEOTIDE SEQUENCE [LARGE SCALE GENOMIC DNA]</scope>
    <source>
        <strain evidence="11">R3-44</strain>
    </source>
</reference>
<dbReference type="KEGG" id="cari:FNU76_15385"/>
<keyword evidence="6 9" id="KW-0812">Transmembrane</keyword>
<proteinExistence type="inferred from homology"/>
<evidence type="ECO:0000256" key="3">
    <source>
        <dbReference type="ARBA" id="ARBA00006263"/>
    </source>
</evidence>
<feature type="transmembrane region" description="Helical" evidence="9">
    <location>
        <begin position="235"/>
        <end position="253"/>
    </location>
</feature>
<dbReference type="AlphaFoldDB" id="A0A516SHI1"/>
<dbReference type="GO" id="GO:0015420">
    <property type="term" value="F:ABC-type vitamin B12 transporter activity"/>
    <property type="evidence" value="ECO:0007669"/>
    <property type="project" value="UniProtKB-UniRule"/>
</dbReference>
<dbReference type="OrthoDB" id="9811967at2"/>
<dbReference type="HAMAP" id="MF_00024">
    <property type="entry name" value="CobD_CbiB"/>
    <property type="match status" value="1"/>
</dbReference>
<dbReference type="Proteomes" id="UP000317550">
    <property type="component" value="Chromosome"/>
</dbReference>
<keyword evidence="7 9" id="KW-1133">Transmembrane helix</keyword>
<keyword evidence="4 9" id="KW-1003">Cell membrane</keyword>
<keyword evidence="8 9" id="KW-0472">Membrane</keyword>
<dbReference type="EMBL" id="CP041730">
    <property type="protein sequence ID" value="QDQ27621.1"/>
    <property type="molecule type" value="Genomic_DNA"/>
</dbReference>
<dbReference type="PANTHER" id="PTHR34308:SF1">
    <property type="entry name" value="COBALAMIN BIOSYNTHESIS PROTEIN CBIB"/>
    <property type="match status" value="1"/>
</dbReference>
<evidence type="ECO:0000313" key="10">
    <source>
        <dbReference type="EMBL" id="QDQ27621.1"/>
    </source>
</evidence>
<comment type="pathway">
    <text evidence="2 9">Cofactor biosynthesis; adenosylcobalamin biosynthesis.</text>
</comment>
<dbReference type="GO" id="GO:0009236">
    <property type="term" value="P:cobalamin biosynthetic process"/>
    <property type="evidence" value="ECO:0007669"/>
    <property type="project" value="UniProtKB-UniRule"/>
</dbReference>